<evidence type="ECO:0000313" key="3">
    <source>
        <dbReference type="Proteomes" id="UP000673821"/>
    </source>
</evidence>
<evidence type="ECO:0000256" key="1">
    <source>
        <dbReference type="SAM" id="Phobius"/>
    </source>
</evidence>
<keyword evidence="1" id="KW-0812">Transmembrane</keyword>
<evidence type="ECO:0000313" key="2">
    <source>
        <dbReference type="EMBL" id="CAE6861286.1"/>
    </source>
</evidence>
<accession>A0ABM8T698</accession>
<name>A0ABM8T698_9BURK</name>
<comment type="caution">
    <text evidence="2">The sequence shown here is derived from an EMBL/GenBank/DDBJ whole genome shotgun (WGS) entry which is preliminary data.</text>
</comment>
<protein>
    <submittedName>
        <fullName evidence="2">Uncharacterized protein</fullName>
    </submittedName>
</protein>
<keyword evidence="1" id="KW-0472">Membrane</keyword>
<organism evidence="2 3">
    <name type="scientific">Paraburkholderia nemoris</name>
    <dbReference type="NCBI Taxonomy" id="2793076"/>
    <lineage>
        <taxon>Bacteria</taxon>
        <taxon>Pseudomonadati</taxon>
        <taxon>Pseudomonadota</taxon>
        <taxon>Betaproteobacteria</taxon>
        <taxon>Burkholderiales</taxon>
        <taxon>Burkholderiaceae</taxon>
        <taxon>Paraburkholderia</taxon>
    </lineage>
</organism>
<keyword evidence="1" id="KW-1133">Transmembrane helix</keyword>
<dbReference type="EMBL" id="CAJNBH010000053">
    <property type="protein sequence ID" value="CAE6861286.1"/>
    <property type="molecule type" value="Genomic_DNA"/>
</dbReference>
<keyword evidence="3" id="KW-1185">Reference proteome</keyword>
<feature type="transmembrane region" description="Helical" evidence="1">
    <location>
        <begin position="45"/>
        <end position="67"/>
    </location>
</feature>
<dbReference type="Proteomes" id="UP000673821">
    <property type="component" value="Unassembled WGS sequence"/>
</dbReference>
<proteinExistence type="predicted"/>
<sequence length="72" mass="8085">MMKMVVENPTCFSRSRLLVVVPHSRSIVPFISNGIRFWEVTLSSFTCNVGILSCCLTASTIFVLMSYEYPAC</sequence>
<reference evidence="2 3" key="1">
    <citation type="submission" date="2021-02" db="EMBL/GenBank/DDBJ databases">
        <authorList>
            <person name="Vanwijnsberghe S."/>
        </authorList>
    </citation>
    <scope>NUCLEOTIDE SEQUENCE [LARGE SCALE GENOMIC DNA]</scope>
    <source>
        <strain evidence="2 3">R-69776</strain>
    </source>
</reference>
<gene>
    <name evidence="2" type="ORF">R69776_08024</name>
</gene>